<dbReference type="PANTHER" id="PTHR12563">
    <property type="entry name" value="GLYCEROL-3-PHOSPHATE ACYLTRANSFERASE"/>
    <property type="match status" value="1"/>
</dbReference>
<accession>A0A7J6TUA3</accession>
<comment type="caution">
    <text evidence="2">The sequence shown here is derived from an EMBL/GenBank/DDBJ whole genome shotgun (WGS) entry which is preliminary data.</text>
</comment>
<dbReference type="PANTHER" id="PTHR12563:SF17">
    <property type="entry name" value="DIHYDROXYACETONE PHOSPHATE ACYLTRANSFERASE"/>
    <property type="match status" value="1"/>
</dbReference>
<proteinExistence type="predicted"/>
<evidence type="ECO:0000313" key="2">
    <source>
        <dbReference type="EMBL" id="KAF4748271.1"/>
    </source>
</evidence>
<reference evidence="2 3" key="1">
    <citation type="submission" date="2020-04" db="EMBL/GenBank/DDBJ databases">
        <title>Perkinsus olseni comparative genomics.</title>
        <authorList>
            <person name="Bogema D.R."/>
        </authorList>
    </citation>
    <scope>NUCLEOTIDE SEQUENCE [LARGE SCALE GENOMIC DNA]</scope>
    <source>
        <strain evidence="2">ATCC PRA-205</strain>
    </source>
</reference>
<dbReference type="EMBL" id="JABANM010005049">
    <property type="protein sequence ID" value="KAF4748271.1"/>
    <property type="molecule type" value="Genomic_DNA"/>
</dbReference>
<name>A0A7J6TUA3_PEROL</name>
<sequence>MKRSFNSETHPLYSIVFKTYMQVILEEQGCVEMFIEGARSRSGTMIRPPKVGLLRFATEPAVQTAMNASSASDFTDEDEVFLVPISIGYSRVMEVDSLATELEGRAKVAESLARTVSALRYLSMNFGTLTVHIDPEPIKVSDVVKRWMSEQKGGQPLAILLPLATSSTLESSTGDYSPSPVPPKSPRYATPYQQLAEEVADRLDANMPIHTTHLVAAILLWKRHDSSSAVSHAMMVDKVRWLSSLLRRRGLTVI</sequence>
<dbReference type="GO" id="GO:0008654">
    <property type="term" value="P:phospholipid biosynthetic process"/>
    <property type="evidence" value="ECO:0007669"/>
    <property type="project" value="TreeGrafter"/>
</dbReference>
<dbReference type="GO" id="GO:0006631">
    <property type="term" value="P:fatty acid metabolic process"/>
    <property type="evidence" value="ECO:0007669"/>
    <property type="project" value="TreeGrafter"/>
</dbReference>
<feature type="non-terminal residue" evidence="2">
    <location>
        <position position="1"/>
    </location>
</feature>
<organism evidence="2 3">
    <name type="scientific">Perkinsus olseni</name>
    <name type="common">Perkinsus atlanticus</name>
    <dbReference type="NCBI Taxonomy" id="32597"/>
    <lineage>
        <taxon>Eukaryota</taxon>
        <taxon>Sar</taxon>
        <taxon>Alveolata</taxon>
        <taxon>Perkinsozoa</taxon>
        <taxon>Perkinsea</taxon>
        <taxon>Perkinsida</taxon>
        <taxon>Perkinsidae</taxon>
        <taxon>Perkinsus</taxon>
    </lineage>
</organism>
<evidence type="ECO:0000313" key="3">
    <source>
        <dbReference type="Proteomes" id="UP000574390"/>
    </source>
</evidence>
<dbReference type="GO" id="GO:0019432">
    <property type="term" value="P:triglyceride biosynthetic process"/>
    <property type="evidence" value="ECO:0007669"/>
    <property type="project" value="TreeGrafter"/>
</dbReference>
<protein>
    <recommendedName>
        <fullName evidence="1">GPAT/DHAPAT C-terminal domain-containing protein</fullName>
    </recommendedName>
</protein>
<dbReference type="Proteomes" id="UP000574390">
    <property type="component" value="Unassembled WGS sequence"/>
</dbReference>
<feature type="domain" description="GPAT/DHAPAT C-terminal" evidence="1">
    <location>
        <begin position="99"/>
        <end position="252"/>
    </location>
</feature>
<dbReference type="GO" id="GO:0004366">
    <property type="term" value="F:glycerol-3-phosphate O-acyltransferase activity"/>
    <property type="evidence" value="ECO:0007669"/>
    <property type="project" value="TreeGrafter"/>
</dbReference>
<dbReference type="Pfam" id="PF19277">
    <property type="entry name" value="GPAT_C"/>
    <property type="match status" value="1"/>
</dbReference>
<gene>
    <name evidence="2" type="ORF">FOZ62_007706</name>
</gene>
<dbReference type="InterPro" id="IPR045520">
    <property type="entry name" value="GPAT/DHAPAT_C"/>
</dbReference>
<dbReference type="GO" id="GO:0006072">
    <property type="term" value="P:glycerol-3-phosphate metabolic process"/>
    <property type="evidence" value="ECO:0007669"/>
    <property type="project" value="TreeGrafter"/>
</dbReference>
<evidence type="ECO:0000259" key="1">
    <source>
        <dbReference type="Pfam" id="PF19277"/>
    </source>
</evidence>
<dbReference type="InterPro" id="IPR022284">
    <property type="entry name" value="GPAT/DHAPAT"/>
</dbReference>
<dbReference type="AlphaFoldDB" id="A0A7J6TUA3"/>
<dbReference type="GO" id="GO:0031966">
    <property type="term" value="C:mitochondrial membrane"/>
    <property type="evidence" value="ECO:0007669"/>
    <property type="project" value="TreeGrafter"/>
</dbReference>